<accession>A0ABX2N4Z4</accession>
<comment type="caution">
    <text evidence="2">The sequence shown here is derived from an EMBL/GenBank/DDBJ whole genome shotgun (WGS) entry which is preliminary data.</text>
</comment>
<evidence type="ECO:0000256" key="1">
    <source>
        <dbReference type="SAM" id="SignalP"/>
    </source>
</evidence>
<reference evidence="2 3" key="1">
    <citation type="submission" date="2020-06" db="EMBL/GenBank/DDBJ databases">
        <authorList>
            <person name="Kim S.-J."/>
            <person name="Park S.-J."/>
        </authorList>
    </citation>
    <scope>NUCLEOTIDE SEQUENCE [LARGE SCALE GENOMIC DNA]</scope>
    <source>
        <strain evidence="2 3">SW-151</strain>
    </source>
</reference>
<dbReference type="EMBL" id="JABWMH010000004">
    <property type="protein sequence ID" value="NVD28787.1"/>
    <property type="molecule type" value="Genomic_DNA"/>
</dbReference>
<gene>
    <name evidence="2" type="ORF">HUO14_12875</name>
</gene>
<dbReference type="Proteomes" id="UP000652427">
    <property type="component" value="Unassembled WGS sequence"/>
</dbReference>
<keyword evidence="3" id="KW-1185">Reference proteome</keyword>
<proteinExistence type="predicted"/>
<organism evidence="2 3">
    <name type="scientific">Parasphingorhabdus flavimaris</name>
    <dbReference type="NCBI Taxonomy" id="266812"/>
    <lineage>
        <taxon>Bacteria</taxon>
        <taxon>Pseudomonadati</taxon>
        <taxon>Pseudomonadota</taxon>
        <taxon>Alphaproteobacteria</taxon>
        <taxon>Sphingomonadales</taxon>
        <taxon>Sphingomonadaceae</taxon>
        <taxon>Parasphingorhabdus</taxon>
    </lineage>
</organism>
<dbReference type="Pfam" id="PF05960">
    <property type="entry name" value="DUF885"/>
    <property type="match status" value="1"/>
</dbReference>
<protein>
    <submittedName>
        <fullName evidence="2">DUF885 domain-containing protein</fullName>
    </submittedName>
</protein>
<evidence type="ECO:0000313" key="3">
    <source>
        <dbReference type="Proteomes" id="UP000652427"/>
    </source>
</evidence>
<feature type="chain" id="PRO_5047033426" evidence="1">
    <location>
        <begin position="29"/>
        <end position="616"/>
    </location>
</feature>
<dbReference type="PANTHER" id="PTHR33361:SF16">
    <property type="entry name" value="DUF885 DOMAIN-CONTAINING PROTEIN"/>
    <property type="match status" value="1"/>
</dbReference>
<dbReference type="PANTHER" id="PTHR33361">
    <property type="entry name" value="GLR0591 PROTEIN"/>
    <property type="match status" value="1"/>
</dbReference>
<dbReference type="InterPro" id="IPR010281">
    <property type="entry name" value="DUF885"/>
</dbReference>
<feature type="signal peptide" evidence="1">
    <location>
        <begin position="1"/>
        <end position="28"/>
    </location>
</feature>
<keyword evidence="1" id="KW-0732">Signal</keyword>
<sequence length="616" mass="68581">MRIRSFLLSTALLSGLAALPMVPAAALATEQAATEAASETDRINRWFDEKYEEELAFSPIEQTFIGRKTSYGLIDDFSDAGADRELAWRRAAVAEMKSRFDYEKLSQDAKISYDIWVYNLEQAEAGLAFRTNRYALHQHNGLQSFFPTFLINTHKVESEADMLGFIQRLSGVATALDQLLARAKTNAAAGTRPPRFAYEGVIDQSRKIISGAPFDDGEPSAIWTATEEKLQGLVDEEIINAARADVLRGEARAALTGTFAPAYQRIIAWYEADLPNTDAAPKGAGTLANGTAFYDYRLANQTTTQLTADEIHNLGLSEVARLRADMEAVKDQVEFDGDLKAFFKFIREDDRFYFSDDDAGADQYIAAAKGHIEALKEKLPDYFGILPKADLEVRRVESFRERDGAAQHYRSGTPDGSRPGIYYAHLSDMRAMPIPTLEVIAYHEGLPGHHMQISIAQELTGIPVFRTQAGYTAYSEGWGLYSEKLAKEMGGYQDPYSEFGRLTSEIWRAIRLVVDTGLHSKGWSEEQAVAYFLENSSIPEAAVRSEVRRYLVNPGQATSYKIGMIKILELRARAQEKLGDQFDIRAFHDVILGGGALPLGILEQRVDQWIAETLVS</sequence>
<name>A0ABX2N4Z4_9SPHN</name>
<evidence type="ECO:0000313" key="2">
    <source>
        <dbReference type="EMBL" id="NVD28787.1"/>
    </source>
</evidence>